<dbReference type="AlphaFoldDB" id="A0A4Y2AHA2"/>
<dbReference type="EMBL" id="BGPR01000016">
    <property type="protein sequence ID" value="GBL78606.1"/>
    <property type="molecule type" value="Genomic_DNA"/>
</dbReference>
<proteinExistence type="predicted"/>
<keyword evidence="3" id="KW-1185">Reference proteome</keyword>
<dbReference type="Proteomes" id="UP000499080">
    <property type="component" value="Unassembled WGS sequence"/>
</dbReference>
<dbReference type="OrthoDB" id="7762031at2759"/>
<organism evidence="2 3">
    <name type="scientific">Araneus ventricosus</name>
    <name type="common">Orbweaver spider</name>
    <name type="synonym">Epeira ventricosa</name>
    <dbReference type="NCBI Taxonomy" id="182803"/>
    <lineage>
        <taxon>Eukaryota</taxon>
        <taxon>Metazoa</taxon>
        <taxon>Ecdysozoa</taxon>
        <taxon>Arthropoda</taxon>
        <taxon>Chelicerata</taxon>
        <taxon>Arachnida</taxon>
        <taxon>Araneae</taxon>
        <taxon>Araneomorphae</taxon>
        <taxon>Entelegynae</taxon>
        <taxon>Araneoidea</taxon>
        <taxon>Araneidae</taxon>
        <taxon>Araneus</taxon>
    </lineage>
</organism>
<evidence type="ECO:0000313" key="2">
    <source>
        <dbReference type="EMBL" id="GBL78606.1"/>
    </source>
</evidence>
<accession>A0A4Y2AHA2</accession>
<comment type="caution">
    <text evidence="2">The sequence shown here is derived from an EMBL/GenBank/DDBJ whole genome shotgun (WGS) entry which is preliminary data.</text>
</comment>
<name>A0A4Y2AHA2_ARAVE</name>
<gene>
    <name evidence="2" type="ORF">AVEN_65196_1</name>
</gene>
<sequence>MHDAVSRKFLRHVCTCWLSLSRCLAKLVEQRNPLMSFLKVEIHNNGSSSTSGLRDYKIPKLNQSYFSLSRSEVGKKKRQRSVPGLKLDSNKTPSIGPVV</sequence>
<evidence type="ECO:0000313" key="3">
    <source>
        <dbReference type="Proteomes" id="UP000499080"/>
    </source>
</evidence>
<reference evidence="2 3" key="1">
    <citation type="journal article" date="2019" name="Sci. Rep.">
        <title>Orb-weaving spider Araneus ventricosus genome elucidates the spidroin gene catalogue.</title>
        <authorList>
            <person name="Kono N."/>
            <person name="Nakamura H."/>
            <person name="Ohtoshi R."/>
            <person name="Moran D.A.P."/>
            <person name="Shinohara A."/>
            <person name="Yoshida Y."/>
            <person name="Fujiwara M."/>
            <person name="Mori M."/>
            <person name="Tomita M."/>
            <person name="Arakawa K."/>
        </authorList>
    </citation>
    <scope>NUCLEOTIDE SEQUENCE [LARGE SCALE GENOMIC DNA]</scope>
</reference>
<protein>
    <submittedName>
        <fullName evidence="2">Uncharacterized protein</fullName>
    </submittedName>
</protein>
<evidence type="ECO:0000256" key="1">
    <source>
        <dbReference type="SAM" id="MobiDB-lite"/>
    </source>
</evidence>
<feature type="region of interest" description="Disordered" evidence="1">
    <location>
        <begin position="69"/>
        <end position="99"/>
    </location>
</feature>